<proteinExistence type="predicted"/>
<dbReference type="Pfam" id="PF05800">
    <property type="entry name" value="GvpO"/>
    <property type="match status" value="1"/>
</dbReference>
<sequence length="108" mass="12226">MEMAENQEEHEKSRQKGRSQPTTSAVSAATTAREQLTALLDRDIEQVVGIERNDDGWTVQIEVVETHRIPNSTDILGLYDVQVDRQGDLTGYRRGRRYSRGHGDDRAS</sequence>
<accession>A0A1H1NCD7</accession>
<keyword evidence="3" id="KW-1185">Reference proteome</keyword>
<dbReference type="InterPro" id="IPR008634">
    <property type="entry name" value="Gas-vesicle_GvpO"/>
</dbReference>
<dbReference type="PIRSF" id="PIRSF028743">
    <property type="entry name" value="GvpO_protein"/>
    <property type="match status" value="1"/>
</dbReference>
<evidence type="ECO:0000313" key="2">
    <source>
        <dbReference type="EMBL" id="SDR96701.1"/>
    </source>
</evidence>
<feature type="region of interest" description="Disordered" evidence="1">
    <location>
        <begin position="89"/>
        <end position="108"/>
    </location>
</feature>
<dbReference type="STRING" id="630515.SAMN04489812_0470"/>
<organism evidence="2 3">
    <name type="scientific">Microlunatus soli</name>
    <dbReference type="NCBI Taxonomy" id="630515"/>
    <lineage>
        <taxon>Bacteria</taxon>
        <taxon>Bacillati</taxon>
        <taxon>Actinomycetota</taxon>
        <taxon>Actinomycetes</taxon>
        <taxon>Propionibacteriales</taxon>
        <taxon>Propionibacteriaceae</taxon>
        <taxon>Microlunatus</taxon>
    </lineage>
</organism>
<reference evidence="2 3" key="1">
    <citation type="submission" date="2016-10" db="EMBL/GenBank/DDBJ databases">
        <authorList>
            <person name="de Groot N.N."/>
        </authorList>
    </citation>
    <scope>NUCLEOTIDE SEQUENCE [LARGE SCALE GENOMIC DNA]</scope>
    <source>
        <strain evidence="2 3">DSM 21800</strain>
    </source>
</reference>
<gene>
    <name evidence="2" type="ORF">SAMN04489812_0470</name>
</gene>
<feature type="region of interest" description="Disordered" evidence="1">
    <location>
        <begin position="1"/>
        <end position="30"/>
    </location>
</feature>
<dbReference type="Proteomes" id="UP000199103">
    <property type="component" value="Chromosome I"/>
</dbReference>
<dbReference type="GO" id="GO:0031412">
    <property type="term" value="P:gas vesicle organization"/>
    <property type="evidence" value="ECO:0007669"/>
    <property type="project" value="InterPro"/>
</dbReference>
<protein>
    <submittedName>
        <fullName evidence="2">Gas vesicle synthesis protein GvpO</fullName>
    </submittedName>
</protein>
<evidence type="ECO:0000256" key="1">
    <source>
        <dbReference type="SAM" id="MobiDB-lite"/>
    </source>
</evidence>
<name>A0A1H1NCD7_9ACTN</name>
<dbReference type="EMBL" id="LT629772">
    <property type="protein sequence ID" value="SDR96701.1"/>
    <property type="molecule type" value="Genomic_DNA"/>
</dbReference>
<evidence type="ECO:0000313" key="3">
    <source>
        <dbReference type="Proteomes" id="UP000199103"/>
    </source>
</evidence>
<dbReference type="AlphaFoldDB" id="A0A1H1NCD7"/>